<accession>A0ABN7NZL0</accession>
<dbReference type="PANTHER" id="PTHR31649">
    <property type="entry name" value="AGAP009604-PA"/>
    <property type="match status" value="1"/>
</dbReference>
<dbReference type="InterPro" id="IPR022041">
    <property type="entry name" value="Methyltransf_FA"/>
</dbReference>
<reference evidence="2" key="1">
    <citation type="submission" date="2021-03" db="EMBL/GenBank/DDBJ databases">
        <authorList>
            <person name="Tran Van P."/>
        </authorList>
    </citation>
    <scope>NUCLEOTIDE SEQUENCE</scope>
</reference>
<gene>
    <name evidence="2" type="ORF">TPAB3V08_LOCUS6046</name>
</gene>
<sequence>MVLLDGAPITTADNLEYSFRPVPTGRLEVEVRSPSNAHVALTSAPNETEPMYEILLGGWENSATVIRYNREKPDKVRAETPGLLTSSEFKHFTFEWRHGLIQVKKAGGAVLVEWKDPNPFGVSYYGIRTAWGSKGHWRIKAVDPRSAPVASAPTPFVPSPDSLRCLVIECTDDCDIGVRIPVRAQSGQTPVRDLEVCSSVIRACDQGDLYARTEICTRPDYVNEYMPFHILCIQYGRINPRLSNCISVSQPGWNVPASVAPSGGSATWVDAAGGEVPPNSVPGGFDNEQVYVARARHEGALLPGKLVPSHGVCYVPWGGAEHGKPEYQVLVGCEPAWVPSVAGQVPDGALPSGETEDGEPLFVGRAKHEGTLSVGKVQASHAVCYIPYGGQEIGYQEYEVLVAK</sequence>
<evidence type="ECO:0000313" key="2">
    <source>
        <dbReference type="EMBL" id="CAG2059080.1"/>
    </source>
</evidence>
<name>A0ABN7NZL0_TIMPD</name>
<dbReference type="Pfam" id="PF11901">
    <property type="entry name" value="DM9"/>
    <property type="match status" value="1"/>
</dbReference>
<evidence type="ECO:0000313" key="3">
    <source>
        <dbReference type="Proteomes" id="UP001153148"/>
    </source>
</evidence>
<comment type="caution">
    <text evidence="2">The sequence shown here is derived from an EMBL/GenBank/DDBJ whole genome shotgun (WGS) entry which is preliminary data.</text>
</comment>
<proteinExistence type="predicted"/>
<dbReference type="Pfam" id="PF12248">
    <property type="entry name" value="Methyltransf_FA"/>
    <property type="match status" value="1"/>
</dbReference>
<dbReference type="SMART" id="SM00696">
    <property type="entry name" value="DM9"/>
    <property type="match status" value="2"/>
</dbReference>
<dbReference type="PANTHER" id="PTHR31649:SF1">
    <property type="entry name" value="FARNESOIC ACID O-METHYL TRANSFERASE DOMAIN-CONTAINING PROTEIN"/>
    <property type="match status" value="1"/>
</dbReference>
<organism evidence="2 3">
    <name type="scientific">Timema podura</name>
    <name type="common">Walking stick</name>
    <dbReference type="NCBI Taxonomy" id="61482"/>
    <lineage>
        <taxon>Eukaryota</taxon>
        <taxon>Metazoa</taxon>
        <taxon>Ecdysozoa</taxon>
        <taxon>Arthropoda</taxon>
        <taxon>Hexapoda</taxon>
        <taxon>Insecta</taxon>
        <taxon>Pterygota</taxon>
        <taxon>Neoptera</taxon>
        <taxon>Polyneoptera</taxon>
        <taxon>Phasmatodea</taxon>
        <taxon>Timematodea</taxon>
        <taxon>Timematoidea</taxon>
        <taxon>Timematidae</taxon>
        <taxon>Timema</taxon>
    </lineage>
</organism>
<keyword evidence="3" id="KW-1185">Reference proteome</keyword>
<evidence type="ECO:0000259" key="1">
    <source>
        <dbReference type="Pfam" id="PF12248"/>
    </source>
</evidence>
<dbReference type="EMBL" id="CAJPIN010008660">
    <property type="protein sequence ID" value="CAG2059080.1"/>
    <property type="molecule type" value="Genomic_DNA"/>
</dbReference>
<dbReference type="Proteomes" id="UP001153148">
    <property type="component" value="Unassembled WGS sequence"/>
</dbReference>
<protein>
    <recommendedName>
        <fullName evidence="1">Farnesoic acid O-methyl transferase domain-containing protein</fullName>
    </recommendedName>
</protein>
<dbReference type="InterPro" id="IPR006616">
    <property type="entry name" value="DM9_repeat"/>
</dbReference>
<feature type="domain" description="Farnesoic acid O-methyl transferase" evidence="1">
    <location>
        <begin position="13"/>
        <end position="140"/>
    </location>
</feature>